<dbReference type="Gene3D" id="3.30.750.44">
    <property type="match status" value="1"/>
</dbReference>
<evidence type="ECO:0000313" key="3">
    <source>
        <dbReference type="Proteomes" id="UP001500827"/>
    </source>
</evidence>
<dbReference type="Pfam" id="PF03572">
    <property type="entry name" value="Peptidase_S41"/>
    <property type="match status" value="1"/>
</dbReference>
<dbReference type="Pfam" id="PF11918">
    <property type="entry name" value="Peptidase_S41_N"/>
    <property type="match status" value="1"/>
</dbReference>
<proteinExistence type="predicted"/>
<evidence type="ECO:0000313" key="2">
    <source>
        <dbReference type="EMBL" id="GAA3904847.1"/>
    </source>
</evidence>
<keyword evidence="3" id="KW-1185">Reference proteome</keyword>
<dbReference type="CDD" id="cd07563">
    <property type="entry name" value="Peptidase_S41_IRBP"/>
    <property type="match status" value="1"/>
</dbReference>
<comment type="caution">
    <text evidence="2">The sequence shown here is derived from an EMBL/GenBank/DDBJ whole genome shotgun (WGS) entry which is preliminary data.</text>
</comment>
<protein>
    <recommendedName>
        <fullName evidence="1">Tail specific protease domain-containing protein</fullName>
    </recommendedName>
</protein>
<dbReference type="PANTHER" id="PTHR11261">
    <property type="entry name" value="INTERPHOTORECEPTOR RETINOID-BINDING PROTEIN"/>
    <property type="match status" value="1"/>
</dbReference>
<dbReference type="Proteomes" id="UP001500827">
    <property type="component" value="Unassembled WGS sequence"/>
</dbReference>
<sequence length="436" mass="45652">MACAAAIVLASSGAGAEPVVTGSVAKAVDEKLVVADLRRIIAANYVLADVRSRLDAALVKGLATGRYYVGDPGELVDRINADMKAVAHDAHLGMRYDPAQQAQLAARPAGSGADDAPPSDDEIRRAAKFNYGIVEMKVLPGNIRYIDLMGFFWGGQTAAAYDNAMRFLKDGDAAIIDIRQNGGGSPQAVQYLVSHFLEPNRPIVTFYMGANKVDHLSSLASLPAGRLVGKPLYVLTSGMTASAAEEFTGHVAGFKIGEVIGQNTVGAGFRNEFFPVSGGYVVSVSIGRAVLASTGKDWEGVGIAPTTKVEADDALEVAQVHALHRIASTASGMEKRMLESRAMLLQAKLSPVATALPIERYAGVYDGGRSVTLEGGALNYQRIGGPKVALISVGANEFGFSEDPLSRISFTVSGAGVTGLKLVRGDGSTVEAPRAR</sequence>
<evidence type="ECO:0000259" key="1">
    <source>
        <dbReference type="SMART" id="SM00245"/>
    </source>
</evidence>
<feature type="domain" description="Tail specific protease" evidence="1">
    <location>
        <begin position="116"/>
        <end position="310"/>
    </location>
</feature>
<dbReference type="PANTHER" id="PTHR11261:SF3">
    <property type="entry name" value="RETINOL-BINDING PROTEIN 3"/>
    <property type="match status" value="1"/>
</dbReference>
<accession>A0ABP7LQ76</accession>
<dbReference type="SMART" id="SM00245">
    <property type="entry name" value="TSPc"/>
    <property type="match status" value="1"/>
</dbReference>
<organism evidence="2 3">
    <name type="scientific">Sphingomonas limnosediminicola</name>
    <dbReference type="NCBI Taxonomy" id="940133"/>
    <lineage>
        <taxon>Bacteria</taxon>
        <taxon>Pseudomonadati</taxon>
        <taxon>Pseudomonadota</taxon>
        <taxon>Alphaproteobacteria</taxon>
        <taxon>Sphingomonadales</taxon>
        <taxon>Sphingomonadaceae</taxon>
        <taxon>Sphingomonas</taxon>
    </lineage>
</organism>
<dbReference type="InterPro" id="IPR029045">
    <property type="entry name" value="ClpP/crotonase-like_dom_sf"/>
</dbReference>
<dbReference type="InterPro" id="IPR005151">
    <property type="entry name" value="Tail-specific_protease"/>
</dbReference>
<dbReference type="EMBL" id="BAABBM010000001">
    <property type="protein sequence ID" value="GAA3904847.1"/>
    <property type="molecule type" value="Genomic_DNA"/>
</dbReference>
<name>A0ABP7LQ76_9SPHN</name>
<gene>
    <name evidence="2" type="ORF">GCM10022276_24320</name>
</gene>
<reference evidence="3" key="1">
    <citation type="journal article" date="2019" name="Int. J. Syst. Evol. Microbiol.">
        <title>The Global Catalogue of Microorganisms (GCM) 10K type strain sequencing project: providing services to taxonomists for standard genome sequencing and annotation.</title>
        <authorList>
            <consortium name="The Broad Institute Genomics Platform"/>
            <consortium name="The Broad Institute Genome Sequencing Center for Infectious Disease"/>
            <person name="Wu L."/>
            <person name="Ma J."/>
        </authorList>
    </citation>
    <scope>NUCLEOTIDE SEQUENCE [LARGE SCALE GENOMIC DNA]</scope>
    <source>
        <strain evidence="3">JCM 17543</strain>
    </source>
</reference>
<dbReference type="SUPFAM" id="SSF52096">
    <property type="entry name" value="ClpP/crotonase"/>
    <property type="match status" value="1"/>
</dbReference>
<dbReference type="Gene3D" id="3.90.226.10">
    <property type="entry name" value="2-enoyl-CoA Hydratase, Chain A, domain 1"/>
    <property type="match status" value="1"/>
</dbReference>